<sequence length="620" mass="66766">MEGRHLAQWVGMTDATRDTEKQPPDPEIVTDDSQLSSEKLSPVVVGSMLPPPSEDKHAPVDKVVVGFAAALVLAVVLWGLIAPDSFSDFASSALDVIVTDFGWVYIVAGTIFVLFILFIGLSRFGRIRLGQDNEEPEFNTASWIAMMFAAGMGIGLMFYGVADPLNYFENGIPGEGSKNVPDSMASTIFHWGLHPWAIYAIVGLSIAYGTFRLGRKQLFSSAFIPLIGIRRAEGWLGKLIDVLSIFATVFGTAASLGLGALQIGSGMDAVGIVHNPGTGWMMVIIGVLGLCYLASAYSGVGKGIQYVSNFNMVLAGLLALFVLIVGPTVVILNTMPTSLGNYLQNFFGMSARTADSAEGMGDWLAGTTLFYWAWWISWSPFVGTFIARISRGRTIREFVVVVLMVPTAVSIVWFSIFGGSAIHAEESGSEIYGDGDAQTMLFNLLDDLPLAGISSVIAMILLSTFFITSADSASTVMGTMSQNGKLVADRRLTVLWGLLTALIAVVLLLSGGEDSLNNLQSVTIVAACPFVILILFMCVSLYKGLSQDPMFLDENEKRSFALRLARERRHQVPPGSARSPWEAREDERLERKAEKSAQKTAKKTAKKTATNPGSGDQAGS</sequence>
<dbReference type="EMBL" id="BJNT01000003">
    <property type="protein sequence ID" value="GEC84940.1"/>
    <property type="molecule type" value="Genomic_DNA"/>
</dbReference>
<feature type="transmembrane region" description="Helical" evidence="9">
    <location>
        <begin position="522"/>
        <end position="542"/>
    </location>
</feature>
<evidence type="ECO:0000313" key="10">
    <source>
        <dbReference type="EMBL" id="GEC84940.1"/>
    </source>
</evidence>
<evidence type="ECO:0000256" key="5">
    <source>
        <dbReference type="ARBA" id="ARBA00022692"/>
    </source>
</evidence>
<feature type="transmembrane region" description="Helical" evidence="9">
    <location>
        <begin position="450"/>
        <end position="470"/>
    </location>
</feature>
<feature type="region of interest" description="Disordered" evidence="8">
    <location>
        <begin position="569"/>
        <end position="620"/>
    </location>
</feature>
<evidence type="ECO:0000256" key="8">
    <source>
        <dbReference type="SAM" id="MobiDB-lite"/>
    </source>
</evidence>
<feature type="compositionally biased region" description="Basic and acidic residues" evidence="8">
    <location>
        <begin position="15"/>
        <end position="24"/>
    </location>
</feature>
<proteinExistence type="inferred from homology"/>
<feature type="transmembrane region" description="Helical" evidence="9">
    <location>
        <begin position="63"/>
        <end position="81"/>
    </location>
</feature>
<evidence type="ECO:0000256" key="4">
    <source>
        <dbReference type="ARBA" id="ARBA00022475"/>
    </source>
</evidence>
<accession>A0A4Y4C1C5</accession>
<protein>
    <submittedName>
        <fullName evidence="10">Glycine betaine transporter BetP</fullName>
    </submittedName>
</protein>
<keyword evidence="6 9" id="KW-1133">Transmembrane helix</keyword>
<dbReference type="PANTHER" id="PTHR30047">
    <property type="entry name" value="HIGH-AFFINITY CHOLINE TRANSPORT PROTEIN-RELATED"/>
    <property type="match status" value="1"/>
</dbReference>
<evidence type="ECO:0000256" key="6">
    <source>
        <dbReference type="ARBA" id="ARBA00022989"/>
    </source>
</evidence>
<feature type="transmembrane region" description="Helical" evidence="9">
    <location>
        <begin position="312"/>
        <end position="332"/>
    </location>
</feature>
<feature type="transmembrane region" description="Helical" evidence="9">
    <location>
        <begin position="196"/>
        <end position="214"/>
    </location>
</feature>
<comment type="caution">
    <text evidence="10">The sequence shown here is derived from an EMBL/GenBank/DDBJ whole genome shotgun (WGS) entry which is preliminary data.</text>
</comment>
<keyword evidence="7 9" id="KW-0472">Membrane</keyword>
<organism evidence="10 11">
    <name type="scientific">Corynebacterium variabile</name>
    <dbReference type="NCBI Taxonomy" id="1727"/>
    <lineage>
        <taxon>Bacteria</taxon>
        <taxon>Bacillati</taxon>
        <taxon>Actinomycetota</taxon>
        <taxon>Actinomycetes</taxon>
        <taxon>Mycobacteriales</taxon>
        <taxon>Corynebacteriaceae</taxon>
        <taxon>Corynebacterium</taxon>
    </lineage>
</organism>
<feature type="transmembrane region" description="Helical" evidence="9">
    <location>
        <begin position="280"/>
        <end position="300"/>
    </location>
</feature>
<feature type="transmembrane region" description="Helical" evidence="9">
    <location>
        <begin position="141"/>
        <end position="162"/>
    </location>
</feature>
<evidence type="ECO:0000256" key="2">
    <source>
        <dbReference type="ARBA" id="ARBA00005658"/>
    </source>
</evidence>
<dbReference type="GO" id="GO:0022857">
    <property type="term" value="F:transmembrane transporter activity"/>
    <property type="evidence" value="ECO:0007669"/>
    <property type="project" value="InterPro"/>
</dbReference>
<comment type="similarity">
    <text evidence="2">Belongs to the BCCT transporter (TC 2.A.15) family.</text>
</comment>
<feature type="compositionally biased region" description="Basic and acidic residues" evidence="8">
    <location>
        <begin position="581"/>
        <end position="597"/>
    </location>
</feature>
<evidence type="ECO:0000256" key="9">
    <source>
        <dbReference type="SAM" id="Phobius"/>
    </source>
</evidence>
<keyword evidence="5 9" id="KW-0812">Transmembrane</keyword>
<dbReference type="AlphaFoldDB" id="A0A4Y4C1C5"/>
<dbReference type="Proteomes" id="UP000319986">
    <property type="component" value="Unassembled WGS sequence"/>
</dbReference>
<dbReference type="NCBIfam" id="TIGR00842">
    <property type="entry name" value="bcct"/>
    <property type="match status" value="1"/>
</dbReference>
<evidence type="ECO:0000256" key="1">
    <source>
        <dbReference type="ARBA" id="ARBA00004651"/>
    </source>
</evidence>
<comment type="subcellular location">
    <subcellularLocation>
        <location evidence="1">Cell membrane</location>
        <topology evidence="1">Multi-pass membrane protein</topology>
    </subcellularLocation>
</comment>
<feature type="transmembrane region" description="Helical" evidence="9">
    <location>
        <begin position="399"/>
        <end position="422"/>
    </location>
</feature>
<feature type="region of interest" description="Disordered" evidence="8">
    <location>
        <begin position="1"/>
        <end position="36"/>
    </location>
</feature>
<keyword evidence="4" id="KW-1003">Cell membrane</keyword>
<dbReference type="Pfam" id="PF02028">
    <property type="entry name" value="BCCT"/>
    <property type="match status" value="1"/>
</dbReference>
<feature type="transmembrane region" description="Helical" evidence="9">
    <location>
        <begin position="369"/>
        <end position="387"/>
    </location>
</feature>
<dbReference type="InterPro" id="IPR000060">
    <property type="entry name" value="BCCT_transptr"/>
</dbReference>
<feature type="transmembrane region" description="Helical" evidence="9">
    <location>
        <begin position="101"/>
        <end position="121"/>
    </location>
</feature>
<evidence type="ECO:0000256" key="7">
    <source>
        <dbReference type="ARBA" id="ARBA00023136"/>
    </source>
</evidence>
<dbReference type="PANTHER" id="PTHR30047:SF7">
    <property type="entry name" value="HIGH-AFFINITY CHOLINE TRANSPORT PROTEIN"/>
    <property type="match status" value="1"/>
</dbReference>
<evidence type="ECO:0000313" key="11">
    <source>
        <dbReference type="Proteomes" id="UP000319986"/>
    </source>
</evidence>
<feature type="transmembrane region" description="Helical" evidence="9">
    <location>
        <begin position="491"/>
        <end position="510"/>
    </location>
</feature>
<evidence type="ECO:0000256" key="3">
    <source>
        <dbReference type="ARBA" id="ARBA00022448"/>
    </source>
</evidence>
<gene>
    <name evidence="10" type="primary">betP</name>
    <name evidence="10" type="ORF">CVA01_02540</name>
</gene>
<dbReference type="GO" id="GO:0005886">
    <property type="term" value="C:plasma membrane"/>
    <property type="evidence" value="ECO:0007669"/>
    <property type="project" value="UniProtKB-SubCell"/>
</dbReference>
<feature type="compositionally biased region" description="Polar residues" evidence="8">
    <location>
        <begin position="611"/>
        <end position="620"/>
    </location>
</feature>
<keyword evidence="3" id="KW-0813">Transport</keyword>
<reference evidence="10 11" key="1">
    <citation type="submission" date="2019-06" db="EMBL/GenBank/DDBJ databases">
        <title>Whole genome shotgun sequence of Corynebacterium variabile NBRC 15286.</title>
        <authorList>
            <person name="Hosoyama A."/>
            <person name="Uohara A."/>
            <person name="Ohji S."/>
            <person name="Ichikawa N."/>
        </authorList>
    </citation>
    <scope>NUCLEOTIDE SEQUENCE [LARGE SCALE GENOMIC DNA]</scope>
    <source>
        <strain evidence="10 11">NBRC 15286</strain>
    </source>
</reference>
<name>A0A4Y4C1C5_9CORY</name>
<feature type="transmembrane region" description="Helical" evidence="9">
    <location>
        <begin position="235"/>
        <end position="260"/>
    </location>
</feature>